<dbReference type="InterPro" id="IPR013148">
    <property type="entry name" value="Glyco_hydro_32_N"/>
</dbReference>
<dbReference type="PANTHER" id="PTHR42800">
    <property type="entry name" value="EXOINULINASE INUD (AFU_ORTHOLOGUE AFUA_5G00480)"/>
    <property type="match status" value="1"/>
</dbReference>
<feature type="domain" description="Glycosyl hydrolase family 32 C-terminal" evidence="5">
    <location>
        <begin position="820"/>
        <end position="967"/>
    </location>
</feature>
<feature type="domain" description="Glycosyl hydrolase family 32 N-terminal" evidence="4">
    <location>
        <begin position="521"/>
        <end position="813"/>
    </location>
</feature>
<dbReference type="CDD" id="cd18622">
    <property type="entry name" value="GH32_Inu-like"/>
    <property type="match status" value="1"/>
</dbReference>
<evidence type="ECO:0008006" key="8">
    <source>
        <dbReference type="Google" id="ProtNLM"/>
    </source>
</evidence>
<evidence type="ECO:0000256" key="3">
    <source>
        <dbReference type="ARBA" id="ARBA00023295"/>
    </source>
</evidence>
<dbReference type="InterPro" id="IPR013189">
    <property type="entry name" value="Glyco_hydro_32_C"/>
</dbReference>
<dbReference type="Proteomes" id="UP001319045">
    <property type="component" value="Chromosome"/>
</dbReference>
<dbReference type="Gene3D" id="2.115.10.20">
    <property type="entry name" value="Glycosyl hydrolase domain, family 43"/>
    <property type="match status" value="1"/>
</dbReference>
<evidence type="ECO:0000259" key="4">
    <source>
        <dbReference type="Pfam" id="PF00251"/>
    </source>
</evidence>
<reference evidence="6 7" key="1">
    <citation type="journal article" date="2022" name="Int. J. Syst. Evol. Microbiol.">
        <title>Prevotella herbatica sp. nov., a plant polysaccharide-decomposing anaerobic bacterium isolated from a methanogenic reactor.</title>
        <authorList>
            <person name="Uek A."/>
            <person name="Tonouchi A."/>
            <person name="Kaku N."/>
            <person name="Ueki K."/>
        </authorList>
    </citation>
    <scope>NUCLEOTIDE SEQUENCE [LARGE SCALE GENOMIC DNA]</scope>
    <source>
        <strain evidence="6 7">WR041</strain>
    </source>
</reference>
<dbReference type="SUPFAM" id="SSF49899">
    <property type="entry name" value="Concanavalin A-like lectins/glucanases"/>
    <property type="match status" value="1"/>
</dbReference>
<evidence type="ECO:0000313" key="6">
    <source>
        <dbReference type="EMBL" id="BCS85427.1"/>
    </source>
</evidence>
<dbReference type="InterPro" id="IPR023296">
    <property type="entry name" value="Glyco_hydro_beta-prop_sf"/>
</dbReference>
<dbReference type="InterPro" id="IPR021345">
    <property type="entry name" value="DUF2961"/>
</dbReference>
<evidence type="ECO:0000256" key="2">
    <source>
        <dbReference type="ARBA" id="ARBA00022801"/>
    </source>
</evidence>
<dbReference type="SUPFAM" id="SSF75005">
    <property type="entry name" value="Arabinanase/levansucrase/invertase"/>
    <property type="match status" value="1"/>
</dbReference>
<keyword evidence="2" id="KW-0378">Hydrolase</keyword>
<gene>
    <name evidence="6" type="ORF">prwr041_13200</name>
</gene>
<dbReference type="InterPro" id="IPR013320">
    <property type="entry name" value="ConA-like_dom_sf"/>
</dbReference>
<dbReference type="EMBL" id="AP024484">
    <property type="protein sequence ID" value="BCS85427.1"/>
    <property type="molecule type" value="Genomic_DNA"/>
</dbReference>
<dbReference type="Gene3D" id="2.60.120.1390">
    <property type="match status" value="2"/>
</dbReference>
<keyword evidence="3" id="KW-0326">Glycosidase</keyword>
<organism evidence="6 7">
    <name type="scientific">Prevotella herbatica</name>
    <dbReference type="NCBI Taxonomy" id="2801997"/>
    <lineage>
        <taxon>Bacteria</taxon>
        <taxon>Pseudomonadati</taxon>
        <taxon>Bacteroidota</taxon>
        <taxon>Bacteroidia</taxon>
        <taxon>Bacteroidales</taxon>
        <taxon>Prevotellaceae</taxon>
        <taxon>Prevotella</taxon>
    </lineage>
</organism>
<evidence type="ECO:0000259" key="5">
    <source>
        <dbReference type="Pfam" id="PF08244"/>
    </source>
</evidence>
<name>A0ABN6EHQ9_9BACT</name>
<dbReference type="PANTHER" id="PTHR42800:SF1">
    <property type="entry name" value="EXOINULINASE INUD (AFU_ORTHOLOGUE AFUA_5G00480)"/>
    <property type="match status" value="1"/>
</dbReference>
<evidence type="ECO:0000256" key="1">
    <source>
        <dbReference type="ARBA" id="ARBA00009902"/>
    </source>
</evidence>
<dbReference type="Pfam" id="PF00251">
    <property type="entry name" value="Glyco_hydro_32N"/>
    <property type="match status" value="1"/>
</dbReference>
<dbReference type="Gene3D" id="2.60.120.560">
    <property type="entry name" value="Exo-inulinase, domain 1"/>
    <property type="match status" value="1"/>
</dbReference>
<protein>
    <recommendedName>
        <fullName evidence="8">DUF2961 domain-containing protein</fullName>
    </recommendedName>
</protein>
<sequence>MNTVLLLCASILSAFDITTESLLTEMTSYEESAKKPAIEYVCRQISSHDRRSVSPFQPGWFANDDGSGVERTDTVEGRIEKVMFDEDGPGVITRFWLTTIDKRGTMRFYFDGSKTPGWTIPAYDLMLFGIPELGRGLLLPHTSYKPNGKGGNTLFFPIAYAKHCKITFEDKPGIKQTPKYYAINYRTYKAGTKIETFSKSVASRAAKQIASTDYLLQHPKTVRGGKTMEKSGVLLAGSQMSLSLPEEQKAICEMVIRIDAKKADYAEAIRGLMLCAYFDGDMALKVPVSDFSGAGMGGFAVKSWYLDADGKGEIVSRWYMPYKKSAKIILMNTTGKEVKTIIRVRVVDNKWDARSMYFRVTWKQENRVPLCSSPDSPDMRDWEFTNLRGDGMYKGDVMTLNNHSPKWYGEGDEKIYVDGERFPSHFGTGTEDYYNSSWAPVHIFQTPFGGAPRADEVSSHGYNTFFRTRNLDGIPFSNNLRFNLEMLSWEPGNADIATTVFWYSGQLCDNLYKEPYRPQYHFSPKHSWIGDPSGLVKFGGKYHYYWWGKAESNDLVHYNEVSPMVMNGASRNISYFTGSCAIDKNNTAGFGKNAFIAAYTIYENDTKKQCQGISYSLDGREFHYYDNNPIIDLWSSEFRDPTVFWYAPTKSWVMVVAKAREKKVKFYTSKNMKDWTWTSDFGPAGDSEQAWECPDIFQVSVDGNPNNKRWVLVTSINWNKEQYFIGDFDGEKFTLMNNHPQTPLYVDSGLDYYASRTIRDYDGDMKNVVTIGWVATWDYAQQVPSKFGKGFWSIPRYYELKTYEEGLRLIQKPAEELKVLRDKQIDLNMTLPVGKSSLPSFKPKENVYEIEASFSNLSPGNVFGMNLCVGESRKLVISYDTDSKNLFIDRTNCSAEFIPKFQRTAFSKVPIYRGKLNLHIFVDKSSVEIFADDGRKVFTMQIFPSENQTGIELFSVCKGVKLDIKAWNLKSIWR</sequence>
<comment type="similarity">
    <text evidence="1">Belongs to the glycosyl hydrolase 32 family.</text>
</comment>
<proteinExistence type="inferred from homology"/>
<keyword evidence="7" id="KW-1185">Reference proteome</keyword>
<dbReference type="Pfam" id="PF11175">
    <property type="entry name" value="DUF2961"/>
    <property type="match status" value="1"/>
</dbReference>
<dbReference type="RefSeq" id="WP_237072168.1">
    <property type="nucleotide sequence ID" value="NZ_AP024484.1"/>
</dbReference>
<evidence type="ECO:0000313" key="7">
    <source>
        <dbReference type="Proteomes" id="UP001319045"/>
    </source>
</evidence>
<dbReference type="InterPro" id="IPR001362">
    <property type="entry name" value="Glyco_hydro_32"/>
</dbReference>
<dbReference type="SMART" id="SM00640">
    <property type="entry name" value="Glyco_32"/>
    <property type="match status" value="1"/>
</dbReference>
<accession>A0ABN6EHQ9</accession>
<dbReference type="Pfam" id="PF08244">
    <property type="entry name" value="Glyco_hydro_32C"/>
    <property type="match status" value="1"/>
</dbReference>